<dbReference type="AlphaFoldDB" id="A0A2T3AHQ1"/>
<reference evidence="19 20" key="1">
    <citation type="journal article" date="2018" name="Mycol. Prog.">
        <title>Coniella lustricola, a new species from submerged detritus.</title>
        <authorList>
            <person name="Raudabaugh D.B."/>
            <person name="Iturriaga T."/>
            <person name="Carver A."/>
            <person name="Mondo S."/>
            <person name="Pangilinan J."/>
            <person name="Lipzen A."/>
            <person name="He G."/>
            <person name="Amirebrahimi M."/>
            <person name="Grigoriev I.V."/>
            <person name="Miller A.N."/>
        </authorList>
    </citation>
    <scope>NUCLEOTIDE SEQUENCE [LARGE SCALE GENOMIC DNA]</scope>
    <source>
        <strain evidence="19 20">B22-T-1</strain>
    </source>
</reference>
<evidence type="ECO:0000256" key="16">
    <source>
        <dbReference type="SAM" id="MobiDB-lite"/>
    </source>
</evidence>
<feature type="compositionally biased region" description="Basic residues" evidence="16">
    <location>
        <begin position="351"/>
        <end position="363"/>
    </location>
</feature>
<dbReference type="STRING" id="2025994.A0A2T3AHQ1"/>
<feature type="region of interest" description="Disordered" evidence="16">
    <location>
        <begin position="282"/>
        <end position="301"/>
    </location>
</feature>
<keyword evidence="3" id="KW-0964">Secreted</keyword>
<evidence type="ECO:0000259" key="18">
    <source>
        <dbReference type="Pfam" id="PF03443"/>
    </source>
</evidence>
<dbReference type="Pfam" id="PF03443">
    <property type="entry name" value="AA9"/>
    <property type="match status" value="1"/>
</dbReference>
<evidence type="ECO:0000256" key="17">
    <source>
        <dbReference type="SAM" id="SignalP"/>
    </source>
</evidence>
<evidence type="ECO:0000256" key="2">
    <source>
        <dbReference type="ARBA" id="ARBA00004613"/>
    </source>
</evidence>
<feature type="domain" description="Auxiliary Activity family 9 catalytic" evidence="18">
    <location>
        <begin position="17"/>
        <end position="241"/>
    </location>
</feature>
<dbReference type="EMBL" id="KZ678388">
    <property type="protein sequence ID" value="PSR97807.1"/>
    <property type="molecule type" value="Genomic_DNA"/>
</dbReference>
<comment type="subcellular location">
    <subcellularLocation>
        <location evidence="2">Secreted</location>
    </subcellularLocation>
</comment>
<dbReference type="InParanoid" id="A0A2T3AHQ1"/>
<evidence type="ECO:0000256" key="14">
    <source>
        <dbReference type="ARBA" id="ARBA00045077"/>
    </source>
</evidence>
<dbReference type="PANTHER" id="PTHR33353">
    <property type="entry name" value="PUTATIVE (AFU_ORTHOLOGUE AFUA_1G12560)-RELATED"/>
    <property type="match status" value="1"/>
</dbReference>
<dbReference type="PANTHER" id="PTHR33353:SF6">
    <property type="entry name" value="ENDOGLUCANASE IV"/>
    <property type="match status" value="1"/>
</dbReference>
<dbReference type="GO" id="GO:0005576">
    <property type="term" value="C:extracellular region"/>
    <property type="evidence" value="ECO:0007669"/>
    <property type="project" value="UniProtKB-SubCell"/>
</dbReference>
<evidence type="ECO:0000256" key="12">
    <source>
        <dbReference type="ARBA" id="ARBA00023326"/>
    </source>
</evidence>
<dbReference type="Gene3D" id="2.70.50.70">
    <property type="match status" value="1"/>
</dbReference>
<dbReference type="GO" id="GO:0004497">
    <property type="term" value="F:monooxygenase activity"/>
    <property type="evidence" value="ECO:0007669"/>
    <property type="project" value="UniProtKB-KW"/>
</dbReference>
<keyword evidence="19" id="KW-0378">Hydrolase</keyword>
<dbReference type="InterPro" id="IPR005103">
    <property type="entry name" value="AA9_LPMO"/>
</dbReference>
<accession>A0A2T3AHQ1</accession>
<dbReference type="GO" id="GO:0030245">
    <property type="term" value="P:cellulose catabolic process"/>
    <property type="evidence" value="ECO:0007669"/>
    <property type="project" value="UniProtKB-KW"/>
</dbReference>
<evidence type="ECO:0000256" key="9">
    <source>
        <dbReference type="ARBA" id="ARBA00023033"/>
    </source>
</evidence>
<evidence type="ECO:0000256" key="10">
    <source>
        <dbReference type="ARBA" id="ARBA00023157"/>
    </source>
</evidence>
<keyword evidence="10" id="KW-1015">Disulfide bond</keyword>
<dbReference type="GO" id="GO:0046872">
    <property type="term" value="F:metal ion binding"/>
    <property type="evidence" value="ECO:0007669"/>
    <property type="project" value="UniProtKB-KW"/>
</dbReference>
<evidence type="ECO:0000256" key="8">
    <source>
        <dbReference type="ARBA" id="ARBA00023008"/>
    </source>
</evidence>
<keyword evidence="6" id="KW-0136">Cellulose degradation</keyword>
<evidence type="ECO:0000256" key="3">
    <source>
        <dbReference type="ARBA" id="ARBA00022525"/>
    </source>
</evidence>
<keyword evidence="12" id="KW-0624">Polysaccharide degradation</keyword>
<evidence type="ECO:0000256" key="11">
    <source>
        <dbReference type="ARBA" id="ARBA00023277"/>
    </source>
</evidence>
<dbReference type="CDD" id="cd21175">
    <property type="entry name" value="LPMO_AA9"/>
    <property type="match status" value="1"/>
</dbReference>
<name>A0A2T3AHQ1_9PEZI</name>
<organism evidence="19 20">
    <name type="scientific">Coniella lustricola</name>
    <dbReference type="NCBI Taxonomy" id="2025994"/>
    <lineage>
        <taxon>Eukaryota</taxon>
        <taxon>Fungi</taxon>
        <taxon>Dikarya</taxon>
        <taxon>Ascomycota</taxon>
        <taxon>Pezizomycotina</taxon>
        <taxon>Sordariomycetes</taxon>
        <taxon>Sordariomycetidae</taxon>
        <taxon>Diaporthales</taxon>
        <taxon>Schizoparmaceae</taxon>
        <taxon>Coniella</taxon>
    </lineage>
</organism>
<protein>
    <recommendedName>
        <fullName evidence="15">lytic cellulose monooxygenase (C4-dehydrogenating)</fullName>
        <ecNumber evidence="15">1.14.99.56</ecNumber>
    </recommendedName>
</protein>
<evidence type="ECO:0000256" key="7">
    <source>
        <dbReference type="ARBA" id="ARBA00023002"/>
    </source>
</evidence>
<evidence type="ECO:0000256" key="4">
    <source>
        <dbReference type="ARBA" id="ARBA00022723"/>
    </source>
</evidence>
<keyword evidence="7" id="KW-0560">Oxidoreductase</keyword>
<dbReference type="OrthoDB" id="4849160at2759"/>
<evidence type="ECO:0000256" key="5">
    <source>
        <dbReference type="ARBA" id="ARBA00022729"/>
    </source>
</evidence>
<dbReference type="Proteomes" id="UP000241462">
    <property type="component" value="Unassembled WGS sequence"/>
</dbReference>
<feature type="signal peptide" evidence="17">
    <location>
        <begin position="1"/>
        <end position="16"/>
    </location>
</feature>
<keyword evidence="20" id="KW-1185">Reference proteome</keyword>
<comment type="catalytic activity">
    <reaction evidence="14">
        <text>[(1-&gt;4)-beta-D-glucosyl]n+m + reduced acceptor + O2 = 4-dehydro-beta-D-glucosyl-[(1-&gt;4)-beta-D-glucosyl]n-1 + [(1-&gt;4)-beta-D-glucosyl]m + acceptor + H2O.</text>
        <dbReference type="EC" id="1.14.99.56"/>
    </reaction>
</comment>
<comment type="similarity">
    <text evidence="13">Belongs to the polysaccharide monooxygenase AA9 family.</text>
</comment>
<evidence type="ECO:0000256" key="15">
    <source>
        <dbReference type="ARBA" id="ARBA00047174"/>
    </source>
</evidence>
<evidence type="ECO:0000256" key="1">
    <source>
        <dbReference type="ARBA" id="ARBA00001973"/>
    </source>
</evidence>
<feature type="compositionally biased region" description="Low complexity" evidence="16">
    <location>
        <begin position="328"/>
        <end position="348"/>
    </location>
</feature>
<dbReference type="InterPro" id="IPR049892">
    <property type="entry name" value="AA9"/>
</dbReference>
<dbReference type="GO" id="GO:0016787">
    <property type="term" value="F:hydrolase activity"/>
    <property type="evidence" value="ECO:0007669"/>
    <property type="project" value="UniProtKB-KW"/>
</dbReference>
<evidence type="ECO:0000256" key="13">
    <source>
        <dbReference type="ARBA" id="ARBA00044502"/>
    </source>
</evidence>
<evidence type="ECO:0000313" key="20">
    <source>
        <dbReference type="Proteomes" id="UP000241462"/>
    </source>
</evidence>
<proteinExistence type="inferred from homology"/>
<keyword evidence="4" id="KW-0479">Metal-binding</keyword>
<sequence length="363" mass="36962">MRYTLAALASASLVLGHGYVENATINGQSYPFYDPNTDPYTSPTPERISRKIPGNGPVENVTSIDIQCNGDSVDGVIGSAPAALHAPAAAGDNVTLFWSLWPDSHYGALVTYMARCPDTGCQDWLPNSTSVWFKIAEDGLITPESAGGQADIWAVDSLEVAGNAGYTYTIPSCLADGFYLVRHEIIAVFLAGSYPGAQLYPGCHQLNITGGAGSTVVDSDELVAFPGAYAGTDPGITWDSSSTTYPIPGPSVFSCAAGSGSGDAASSESSAVATQTLVAASSADSQTSTATTPATAVSPTQAQTTISASSIASSQISSTSSTAVVPSATSLTSDATPVAAETSAAASTGKKCSKRRGLQRSNL</sequence>
<gene>
    <name evidence="19" type="ORF">BD289DRAFT_479882</name>
</gene>
<feature type="region of interest" description="Disordered" evidence="16">
    <location>
        <begin position="328"/>
        <end position="363"/>
    </location>
</feature>
<comment type="cofactor">
    <cofactor evidence="1">
        <name>Cu(2+)</name>
        <dbReference type="ChEBI" id="CHEBI:29036"/>
    </cofactor>
</comment>
<evidence type="ECO:0000313" key="19">
    <source>
        <dbReference type="EMBL" id="PSR97807.1"/>
    </source>
</evidence>
<keyword evidence="9" id="KW-0503">Monooxygenase</keyword>
<keyword evidence="5 17" id="KW-0732">Signal</keyword>
<keyword evidence="11" id="KW-0119">Carbohydrate metabolism</keyword>
<evidence type="ECO:0000256" key="6">
    <source>
        <dbReference type="ARBA" id="ARBA00023001"/>
    </source>
</evidence>
<dbReference type="EC" id="1.14.99.56" evidence="15"/>
<keyword evidence="8" id="KW-0186">Copper</keyword>
<feature type="chain" id="PRO_5015493497" description="lytic cellulose monooxygenase (C4-dehydrogenating)" evidence="17">
    <location>
        <begin position="17"/>
        <end position="363"/>
    </location>
</feature>